<dbReference type="AlphaFoldDB" id="A0A9Q3KZ82"/>
<feature type="domain" description="Tet-like 2OG-Fe(II) oxygenase" evidence="1">
    <location>
        <begin position="2"/>
        <end position="79"/>
    </location>
</feature>
<dbReference type="EMBL" id="AVOT02135383">
    <property type="protein sequence ID" value="MBW0589722.1"/>
    <property type="molecule type" value="Genomic_DNA"/>
</dbReference>
<dbReference type="Proteomes" id="UP000765509">
    <property type="component" value="Unassembled WGS sequence"/>
</dbReference>
<dbReference type="OrthoDB" id="2496157at2759"/>
<accession>A0A9Q3KZ82</accession>
<gene>
    <name evidence="2" type="ORF">O181_129437</name>
</gene>
<organism evidence="2 3">
    <name type="scientific">Austropuccinia psidii MF-1</name>
    <dbReference type="NCBI Taxonomy" id="1389203"/>
    <lineage>
        <taxon>Eukaryota</taxon>
        <taxon>Fungi</taxon>
        <taxon>Dikarya</taxon>
        <taxon>Basidiomycota</taxon>
        <taxon>Pucciniomycotina</taxon>
        <taxon>Pucciniomycetes</taxon>
        <taxon>Pucciniales</taxon>
        <taxon>Sphaerophragmiaceae</taxon>
        <taxon>Austropuccinia</taxon>
    </lineage>
</organism>
<evidence type="ECO:0000313" key="3">
    <source>
        <dbReference type="Proteomes" id="UP000765509"/>
    </source>
</evidence>
<sequence>MNVFKISPHLDKDASLYSLVWWFQTDKKNGQIQTDASKSCTGGKMMFPNDHFWIDLYECHGLIQVVWASSTFIHYTYPAQDNESTTLVGMSARCSSRLAKAMWQKSHVYYEIGERAGYQRRDGNTISSNLEE</sequence>
<comment type="caution">
    <text evidence="2">The sequence shown here is derived from an EMBL/GenBank/DDBJ whole genome shotgun (WGS) entry which is preliminary data.</text>
</comment>
<dbReference type="InterPro" id="IPR046798">
    <property type="entry name" value="2OG-FeII_Oxy_6"/>
</dbReference>
<keyword evidence="3" id="KW-1185">Reference proteome</keyword>
<name>A0A9Q3KZ82_9BASI</name>
<protein>
    <recommendedName>
        <fullName evidence="1">Tet-like 2OG-Fe(II) oxygenase domain-containing protein</fullName>
    </recommendedName>
</protein>
<dbReference type="Pfam" id="PF20515">
    <property type="entry name" value="2OG-FeII_Oxy_6"/>
    <property type="match status" value="1"/>
</dbReference>
<evidence type="ECO:0000313" key="2">
    <source>
        <dbReference type="EMBL" id="MBW0589722.1"/>
    </source>
</evidence>
<evidence type="ECO:0000259" key="1">
    <source>
        <dbReference type="Pfam" id="PF20515"/>
    </source>
</evidence>
<reference evidence="2" key="1">
    <citation type="submission" date="2021-03" db="EMBL/GenBank/DDBJ databases">
        <title>Draft genome sequence of rust myrtle Austropuccinia psidii MF-1, a brazilian biotype.</title>
        <authorList>
            <person name="Quecine M.C."/>
            <person name="Pachon D.M.R."/>
            <person name="Bonatelli M.L."/>
            <person name="Correr F.H."/>
            <person name="Franceschini L.M."/>
            <person name="Leite T.F."/>
            <person name="Margarido G.R.A."/>
            <person name="Almeida C.A."/>
            <person name="Ferrarezi J.A."/>
            <person name="Labate C.A."/>
        </authorList>
    </citation>
    <scope>NUCLEOTIDE SEQUENCE</scope>
    <source>
        <strain evidence="2">MF-1</strain>
    </source>
</reference>
<proteinExistence type="predicted"/>